<dbReference type="InterPro" id="IPR016181">
    <property type="entry name" value="Acyl_CoA_acyltransferase"/>
</dbReference>
<gene>
    <name evidence="2" type="ORF">UA74_21445</name>
</gene>
<keyword evidence="2" id="KW-0689">Ribosomal protein</keyword>
<keyword evidence="2" id="KW-0687">Ribonucleoprotein</keyword>
<dbReference type="GO" id="GO:0005840">
    <property type="term" value="C:ribosome"/>
    <property type="evidence" value="ECO:0007669"/>
    <property type="project" value="UniProtKB-KW"/>
</dbReference>
<proteinExistence type="predicted"/>
<keyword evidence="3" id="KW-1185">Reference proteome</keyword>
<name>A0AAC9LG89_9PSEU</name>
<dbReference type="InterPro" id="IPR051908">
    <property type="entry name" value="Ribosomal_N-acetyltransferase"/>
</dbReference>
<feature type="domain" description="N-acetyltransferase" evidence="1">
    <location>
        <begin position="10"/>
        <end position="151"/>
    </location>
</feature>
<evidence type="ECO:0000313" key="2">
    <source>
        <dbReference type="EMBL" id="APU16314.1"/>
    </source>
</evidence>
<dbReference type="GO" id="GO:0005737">
    <property type="term" value="C:cytoplasm"/>
    <property type="evidence" value="ECO:0007669"/>
    <property type="project" value="TreeGrafter"/>
</dbReference>
<evidence type="ECO:0000313" key="3">
    <source>
        <dbReference type="Proteomes" id="UP000185511"/>
    </source>
</evidence>
<dbReference type="KEGG" id="acad:UA74_21445"/>
<dbReference type="EMBL" id="CP016076">
    <property type="protein sequence ID" value="APU16314.1"/>
    <property type="molecule type" value="Genomic_DNA"/>
</dbReference>
<organism evidence="2 3">
    <name type="scientific">Actinoalloteichus fjordicus</name>
    <dbReference type="NCBI Taxonomy" id="1612552"/>
    <lineage>
        <taxon>Bacteria</taxon>
        <taxon>Bacillati</taxon>
        <taxon>Actinomycetota</taxon>
        <taxon>Actinomycetes</taxon>
        <taxon>Pseudonocardiales</taxon>
        <taxon>Pseudonocardiaceae</taxon>
        <taxon>Actinoalloteichus</taxon>
    </lineage>
</organism>
<evidence type="ECO:0000259" key="1">
    <source>
        <dbReference type="Pfam" id="PF13302"/>
    </source>
</evidence>
<dbReference type="SUPFAM" id="SSF55729">
    <property type="entry name" value="Acyl-CoA N-acyltransferases (Nat)"/>
    <property type="match status" value="1"/>
</dbReference>
<dbReference type="Gene3D" id="3.40.630.30">
    <property type="match status" value="1"/>
</dbReference>
<accession>A0AAC9LG89</accession>
<dbReference type="PANTHER" id="PTHR43441:SF10">
    <property type="entry name" value="ACETYLTRANSFERASE"/>
    <property type="match status" value="1"/>
</dbReference>
<dbReference type="InterPro" id="IPR000182">
    <property type="entry name" value="GNAT_dom"/>
</dbReference>
<dbReference type="GO" id="GO:1990189">
    <property type="term" value="F:protein N-terminal-serine acetyltransferase activity"/>
    <property type="evidence" value="ECO:0007669"/>
    <property type="project" value="TreeGrafter"/>
</dbReference>
<protein>
    <submittedName>
        <fullName evidence="2">Acetyltransferase, ribosomal protein N-acetylase</fullName>
    </submittedName>
</protein>
<sequence length="181" mass="19435">MRAEAIGTPRLILEPLLLDHAEPMAQALADPRLHTFMGGSPASPEQLRVRYRTLLAGPREDGVSWCNWALRTRADDRVVGTVGATVVANRSGGTAEVSWVLGVPWQGRGLAKEAALAMTAWLGERGVQVLQACIHPEHRASGRVAASAGLRPTKREIDGEIVWRAVLSAPPVVPEGRLSSE</sequence>
<reference evidence="3" key="1">
    <citation type="submission" date="2016-06" db="EMBL/GenBank/DDBJ databases">
        <title>Complete genome sequence of Actinoalloteichus fjordicus DSM 46855 (=ADI127-17), type strain of the new species Actinoalloteichus fjordicus.</title>
        <authorList>
            <person name="Ruckert C."/>
            <person name="Nouioui I."/>
            <person name="Willmese J."/>
            <person name="van Wezel G."/>
            <person name="Klenk H.-P."/>
            <person name="Kalinowski J."/>
            <person name="Zotchev S.B."/>
        </authorList>
    </citation>
    <scope>NUCLEOTIDE SEQUENCE [LARGE SCALE GENOMIC DNA]</scope>
    <source>
        <strain evidence="3">ADI127-7</strain>
    </source>
</reference>
<dbReference type="Proteomes" id="UP000185511">
    <property type="component" value="Chromosome"/>
</dbReference>
<dbReference type="Pfam" id="PF13302">
    <property type="entry name" value="Acetyltransf_3"/>
    <property type="match status" value="1"/>
</dbReference>
<dbReference type="PANTHER" id="PTHR43441">
    <property type="entry name" value="RIBOSOMAL-PROTEIN-SERINE ACETYLTRANSFERASE"/>
    <property type="match status" value="1"/>
</dbReference>
<dbReference type="GO" id="GO:0008999">
    <property type="term" value="F:protein-N-terminal-alanine acetyltransferase activity"/>
    <property type="evidence" value="ECO:0007669"/>
    <property type="project" value="TreeGrafter"/>
</dbReference>
<dbReference type="AlphaFoldDB" id="A0AAC9LG89"/>